<evidence type="ECO:0000313" key="3">
    <source>
        <dbReference type="EMBL" id="KAH0910703.1"/>
    </source>
</evidence>
<feature type="compositionally biased region" description="Basic and acidic residues" evidence="2">
    <location>
        <begin position="334"/>
        <end position="352"/>
    </location>
</feature>
<keyword evidence="4" id="KW-1185">Reference proteome</keyword>
<feature type="compositionally biased region" description="Basic and acidic residues" evidence="2">
    <location>
        <begin position="213"/>
        <end position="230"/>
    </location>
</feature>
<organism evidence="3 4">
    <name type="scientific">Brassica napus</name>
    <name type="common">Rape</name>
    <dbReference type="NCBI Taxonomy" id="3708"/>
    <lineage>
        <taxon>Eukaryota</taxon>
        <taxon>Viridiplantae</taxon>
        <taxon>Streptophyta</taxon>
        <taxon>Embryophyta</taxon>
        <taxon>Tracheophyta</taxon>
        <taxon>Spermatophyta</taxon>
        <taxon>Magnoliopsida</taxon>
        <taxon>eudicotyledons</taxon>
        <taxon>Gunneridae</taxon>
        <taxon>Pentapetalae</taxon>
        <taxon>rosids</taxon>
        <taxon>malvids</taxon>
        <taxon>Brassicales</taxon>
        <taxon>Brassicaceae</taxon>
        <taxon>Brassiceae</taxon>
        <taxon>Brassica</taxon>
    </lineage>
</organism>
<evidence type="ECO:0000313" key="4">
    <source>
        <dbReference type="Proteomes" id="UP000824890"/>
    </source>
</evidence>
<sequence length="505" mass="58353">MSFENKFGENLLVINSVLIQTIGEQIMLYDRQGSPSDTWNNWLNVKQNTIWWKELYELDQAARVTFAEGSSSNSGLDSRLQGLEERILEFMGEFVGLNLTVETKLESIGSRMSDIEKNQQLLRRRAKKIEERLTSIESKVEQSHGEDMDFRQWDHMDKGMLSKRLGKRRITSITEQEADDNAQKENEKEKENNEADKQEKEDSESETEIDELNQLKERSRADANKLWKELEAEEKDDEEEVGGKQDEEEGEEKESETSEEEKENSEDDEKVEEKVVESEAEGEDDQEEIGGKEDQEEEVEGKESETSEEEKEKIENDEAEIEKVVESEAGDQEVEGKEDQAEINKPRIKVEINEFGVEEEINEPQGTPTPPHGRTKTMAARRLVTKAFGVETEKKSSEKVVEEEKKEEEAVKVVEEQTGEVGEVVEEYTEEEKQRWIMVVYKEAPSLWIMHRCKDKTLMYGKPRGRPRKNVNVAAPKSGRPKRKCEPSQWVQIPFTEGKKHKTKP</sequence>
<gene>
    <name evidence="3" type="ORF">HID58_034024</name>
</gene>
<evidence type="ECO:0000256" key="1">
    <source>
        <dbReference type="SAM" id="Coils"/>
    </source>
</evidence>
<feature type="compositionally biased region" description="Basic and acidic residues" evidence="2">
    <location>
        <begin position="301"/>
        <end position="326"/>
    </location>
</feature>
<proteinExistence type="predicted"/>
<evidence type="ECO:0000256" key="2">
    <source>
        <dbReference type="SAM" id="MobiDB-lite"/>
    </source>
</evidence>
<dbReference type="Proteomes" id="UP000824890">
    <property type="component" value="Unassembled WGS sequence"/>
</dbReference>
<feature type="region of interest" description="Disordered" evidence="2">
    <location>
        <begin position="460"/>
        <end position="505"/>
    </location>
</feature>
<reference evidence="3 4" key="1">
    <citation type="submission" date="2021-05" db="EMBL/GenBank/DDBJ databases">
        <title>Genome Assembly of Synthetic Allotetraploid Brassica napus Reveals Homoeologous Exchanges between Subgenomes.</title>
        <authorList>
            <person name="Davis J.T."/>
        </authorList>
    </citation>
    <scope>NUCLEOTIDE SEQUENCE [LARGE SCALE GENOMIC DNA]</scope>
    <source>
        <strain evidence="4">cv. Da-Ae</strain>
        <tissue evidence="3">Seedling</tissue>
    </source>
</reference>
<feature type="compositionally biased region" description="Acidic residues" evidence="2">
    <location>
        <begin position="201"/>
        <end position="211"/>
    </location>
</feature>
<feature type="coiled-coil region" evidence="1">
    <location>
        <begin position="112"/>
        <end position="146"/>
    </location>
</feature>
<keyword evidence="1" id="KW-0175">Coiled coil</keyword>
<comment type="caution">
    <text evidence="3">The sequence shown here is derived from an EMBL/GenBank/DDBJ whole genome shotgun (WGS) entry which is preliminary data.</text>
</comment>
<dbReference type="EMBL" id="JAGKQM010000009">
    <property type="protein sequence ID" value="KAH0910703.1"/>
    <property type="molecule type" value="Genomic_DNA"/>
</dbReference>
<feature type="compositionally biased region" description="Basic and acidic residues" evidence="2">
    <location>
        <begin position="181"/>
        <end position="200"/>
    </location>
</feature>
<feature type="compositionally biased region" description="Acidic residues" evidence="2">
    <location>
        <begin position="231"/>
        <end position="270"/>
    </location>
</feature>
<accession>A0ABQ8C260</accession>
<protein>
    <submittedName>
        <fullName evidence="3">Uncharacterized protein</fullName>
    </submittedName>
</protein>
<feature type="compositionally biased region" description="Acidic residues" evidence="2">
    <location>
        <begin position="278"/>
        <end position="300"/>
    </location>
</feature>
<feature type="region of interest" description="Disordered" evidence="2">
    <location>
        <begin position="164"/>
        <end position="376"/>
    </location>
</feature>
<name>A0ABQ8C260_BRANA</name>